<gene>
    <name evidence="1" type="ORF">C7B82_19220</name>
</gene>
<dbReference type="Proteomes" id="UP000239576">
    <property type="component" value="Unassembled WGS sequence"/>
</dbReference>
<dbReference type="AlphaFoldDB" id="A0A2T1E1N6"/>
<name>A0A2T1E1N6_9CYAN</name>
<protein>
    <submittedName>
        <fullName evidence="1">Uncharacterized protein</fullName>
    </submittedName>
</protein>
<evidence type="ECO:0000313" key="2">
    <source>
        <dbReference type="Proteomes" id="UP000239576"/>
    </source>
</evidence>
<reference evidence="1 2" key="2">
    <citation type="submission" date="2018-03" db="EMBL/GenBank/DDBJ databases">
        <title>The ancient ancestry and fast evolution of plastids.</title>
        <authorList>
            <person name="Moore K.R."/>
            <person name="Magnabosco C."/>
            <person name="Momper L."/>
            <person name="Gold D.A."/>
            <person name="Bosak T."/>
            <person name="Fournier G.P."/>
        </authorList>
    </citation>
    <scope>NUCLEOTIDE SEQUENCE [LARGE SCALE GENOMIC DNA]</scope>
    <source>
        <strain evidence="1 2">ULC18</strain>
    </source>
</reference>
<reference evidence="2" key="1">
    <citation type="submission" date="2018-02" db="EMBL/GenBank/DDBJ databases">
        <authorList>
            <person name="Moore K."/>
            <person name="Momper L."/>
        </authorList>
    </citation>
    <scope>NUCLEOTIDE SEQUENCE [LARGE SCALE GENOMIC DNA]</scope>
    <source>
        <strain evidence="2">ULC18</strain>
    </source>
</reference>
<sequence>MEPILLFLDIDGVLSVSDTAIVDQEMPLDGSLVYPLPGARAFLQAINRSPWIQPLWLSSWGERSYCWNDWAATEHWIHAHPLPCTQRQLAQTQFQAQNPEAKYLSVRWHSRHWNHAIVWIEDGFTQESKIWADQNPKVRLIDTDPLFKRHLRDAKRGLRQWNIALICSTLGIEESIAVSL</sequence>
<organism evidence="1 2">
    <name type="scientific">Stenomitos frigidus ULC18</name>
    <dbReference type="NCBI Taxonomy" id="2107698"/>
    <lineage>
        <taxon>Bacteria</taxon>
        <taxon>Bacillati</taxon>
        <taxon>Cyanobacteriota</taxon>
        <taxon>Cyanophyceae</taxon>
        <taxon>Leptolyngbyales</taxon>
        <taxon>Leptolyngbyaceae</taxon>
        <taxon>Stenomitos</taxon>
    </lineage>
</organism>
<evidence type="ECO:0000313" key="1">
    <source>
        <dbReference type="EMBL" id="PSB26637.1"/>
    </source>
</evidence>
<accession>A0A2T1E1N6</accession>
<comment type="caution">
    <text evidence="1">The sequence shown here is derived from an EMBL/GenBank/DDBJ whole genome shotgun (WGS) entry which is preliminary data.</text>
</comment>
<dbReference type="RefSeq" id="WP_106257898.1">
    <property type="nucleotide sequence ID" value="NZ_CAWNSW010000040.1"/>
</dbReference>
<dbReference type="OrthoDB" id="571791at2"/>
<dbReference type="EMBL" id="PVWK01000102">
    <property type="protein sequence ID" value="PSB26637.1"/>
    <property type="molecule type" value="Genomic_DNA"/>
</dbReference>
<proteinExistence type="predicted"/>
<keyword evidence="2" id="KW-1185">Reference proteome</keyword>